<name>A0A8G2CLK0_ACIRU</name>
<gene>
    <name evidence="2" type="ORF">SAMN05421828_11430</name>
</gene>
<proteinExistence type="predicted"/>
<dbReference type="Pfam" id="PF01863">
    <property type="entry name" value="YgjP-like"/>
    <property type="match status" value="1"/>
</dbReference>
<dbReference type="Gene3D" id="3.30.2010.10">
    <property type="entry name" value="Metalloproteases ('zincins'), catalytic domain"/>
    <property type="match status" value="1"/>
</dbReference>
<dbReference type="AlphaFoldDB" id="A0A8G2CLK0"/>
<dbReference type="InterPro" id="IPR002725">
    <property type="entry name" value="YgjP-like_metallopeptidase"/>
</dbReference>
<sequence>MTALLESTDESVVVGGILASIRWRRSARARRIALKIDPQLGAVVITLPPKGSRRAGLALLRGHETWVAERLAALPAPMMIAPGGTIPVSGTSHLIVIDPQHRGAAVIADSQIRLSGQPEFVARRVRDALQSLASEKFRLSAAAKASLIPAALRRVRVKDTTSRWGSCTADGSLMFSWRLVMAPDFVQDYVIAHEVAHLRHMNHAPAFWALTDRLTPHRAAATAWLHAYGAGLLRVG</sequence>
<dbReference type="EMBL" id="FTNE01000014">
    <property type="protein sequence ID" value="SIR04332.1"/>
    <property type="molecule type" value="Genomic_DNA"/>
</dbReference>
<reference evidence="2 3" key="1">
    <citation type="submission" date="2017-01" db="EMBL/GenBank/DDBJ databases">
        <authorList>
            <person name="Varghese N."/>
            <person name="Submissions S."/>
        </authorList>
    </citation>
    <scope>NUCLEOTIDE SEQUENCE [LARGE SCALE GENOMIC DNA]</scope>
    <source>
        <strain evidence="2 3">ATCC 35905</strain>
    </source>
</reference>
<evidence type="ECO:0000259" key="1">
    <source>
        <dbReference type="Pfam" id="PF01863"/>
    </source>
</evidence>
<evidence type="ECO:0000313" key="3">
    <source>
        <dbReference type="Proteomes" id="UP000186308"/>
    </source>
</evidence>
<organism evidence="2 3">
    <name type="scientific">Acidiphilium rubrum</name>
    <dbReference type="NCBI Taxonomy" id="526"/>
    <lineage>
        <taxon>Bacteria</taxon>
        <taxon>Pseudomonadati</taxon>
        <taxon>Pseudomonadota</taxon>
        <taxon>Alphaproteobacteria</taxon>
        <taxon>Acetobacterales</taxon>
        <taxon>Acidocellaceae</taxon>
        <taxon>Acidiphilium</taxon>
    </lineage>
</organism>
<dbReference type="RefSeq" id="WP_029311818.1">
    <property type="nucleotide sequence ID" value="NZ_FTNE01000014.1"/>
</dbReference>
<keyword evidence="3" id="KW-1185">Reference proteome</keyword>
<feature type="domain" description="YgjP-like metallopeptidase" evidence="1">
    <location>
        <begin position="30"/>
        <end position="227"/>
    </location>
</feature>
<comment type="caution">
    <text evidence="2">The sequence shown here is derived from an EMBL/GenBank/DDBJ whole genome shotgun (WGS) entry which is preliminary data.</text>
</comment>
<dbReference type="OrthoDB" id="9795402at2"/>
<protein>
    <recommendedName>
        <fullName evidence="1">YgjP-like metallopeptidase domain-containing protein</fullName>
    </recommendedName>
</protein>
<evidence type="ECO:0000313" key="2">
    <source>
        <dbReference type="EMBL" id="SIR04332.1"/>
    </source>
</evidence>
<dbReference type="PANTHER" id="PTHR30399">
    <property type="entry name" value="UNCHARACTERIZED PROTEIN YGJP"/>
    <property type="match status" value="1"/>
</dbReference>
<accession>A0A8G2CLK0</accession>
<dbReference type="InterPro" id="IPR053136">
    <property type="entry name" value="UTP_pyrophosphatase-like"/>
</dbReference>
<dbReference type="PANTHER" id="PTHR30399:SF1">
    <property type="entry name" value="UTP PYROPHOSPHATASE"/>
    <property type="match status" value="1"/>
</dbReference>
<dbReference type="Proteomes" id="UP000186308">
    <property type="component" value="Unassembled WGS sequence"/>
</dbReference>
<dbReference type="CDD" id="cd07344">
    <property type="entry name" value="M48_yhfN_like"/>
    <property type="match status" value="1"/>
</dbReference>